<dbReference type="KEGG" id="fmg:HYN48_05315"/>
<dbReference type="Proteomes" id="UP000244193">
    <property type="component" value="Chromosome"/>
</dbReference>
<sequence>MRLSGKINTTNGGSSELAEKIGKKESAAATGTPYVLPNFVLAQISNVKETILVKYNAYSDEMEIDNGDGKIFLLPKQDDFNTVTLKTGTVYRLVDYKNSENVSAKGYMVEKTTVNGVTLLKKEKVTLIPEKQPMNGYGSYTPPRYDKQSEEYYLMLKNNSVVSFPKNKKKLQELFPEQAEKINTYLKENDLSFKKENDMVKLTEFLSTLS</sequence>
<protein>
    <submittedName>
        <fullName evidence="1">Uncharacterized protein</fullName>
    </submittedName>
</protein>
<evidence type="ECO:0000313" key="1">
    <source>
        <dbReference type="EMBL" id="AWA29552.1"/>
    </source>
</evidence>
<accession>A0A2S0RFR4</accession>
<evidence type="ECO:0000313" key="2">
    <source>
        <dbReference type="Proteomes" id="UP000244193"/>
    </source>
</evidence>
<proteinExistence type="predicted"/>
<gene>
    <name evidence="1" type="ORF">HYN48_05315</name>
</gene>
<dbReference type="EMBL" id="CP028811">
    <property type="protein sequence ID" value="AWA29552.1"/>
    <property type="molecule type" value="Genomic_DNA"/>
</dbReference>
<name>A0A2S0RFR4_9FLAO</name>
<keyword evidence="2" id="KW-1185">Reference proteome</keyword>
<dbReference type="AlphaFoldDB" id="A0A2S0RFR4"/>
<reference evidence="1 2" key="1">
    <citation type="submission" date="2018-04" db="EMBL/GenBank/DDBJ databases">
        <title>Genome sequencing of Flavobacterium sp. HYN0048.</title>
        <authorList>
            <person name="Yi H."/>
            <person name="Baek C."/>
        </authorList>
    </citation>
    <scope>NUCLEOTIDE SEQUENCE [LARGE SCALE GENOMIC DNA]</scope>
    <source>
        <strain evidence="1 2">HYN0048</strain>
    </source>
</reference>
<organism evidence="1 2">
    <name type="scientific">Flavobacterium magnum</name>
    <dbReference type="NCBI Taxonomy" id="2162713"/>
    <lineage>
        <taxon>Bacteria</taxon>
        <taxon>Pseudomonadati</taxon>
        <taxon>Bacteroidota</taxon>
        <taxon>Flavobacteriia</taxon>
        <taxon>Flavobacteriales</taxon>
        <taxon>Flavobacteriaceae</taxon>
        <taxon>Flavobacterium</taxon>
    </lineage>
</organism>